<organism evidence="1 2">
    <name type="scientific">Spiribacter aquaticus</name>
    <dbReference type="NCBI Taxonomy" id="1935996"/>
    <lineage>
        <taxon>Bacteria</taxon>
        <taxon>Pseudomonadati</taxon>
        <taxon>Pseudomonadota</taxon>
        <taxon>Gammaproteobacteria</taxon>
        <taxon>Chromatiales</taxon>
        <taxon>Ectothiorhodospiraceae</taxon>
        <taxon>Spiribacter</taxon>
    </lineage>
</organism>
<dbReference type="EMBL" id="VMKP01000002">
    <property type="protein sequence ID" value="TVO65285.1"/>
    <property type="molecule type" value="Genomic_DNA"/>
</dbReference>
<reference evidence="1 2" key="1">
    <citation type="submission" date="2019-07" db="EMBL/GenBank/DDBJ databases">
        <title>Reclasification of Spiribacter aquaticus.</title>
        <authorList>
            <person name="Leon M.J."/>
            <person name="Sanchez-Porro C."/>
            <person name="Ventosa A."/>
        </authorList>
    </citation>
    <scope>NUCLEOTIDE SEQUENCE [LARGE SCALE GENOMIC DNA]</scope>
    <source>
        <strain evidence="1 2">SP30</strain>
    </source>
</reference>
<dbReference type="AlphaFoldDB" id="A0A557RJF1"/>
<name>A0A557RJF1_9GAMM</name>
<evidence type="ECO:0000313" key="2">
    <source>
        <dbReference type="Proteomes" id="UP000316688"/>
    </source>
</evidence>
<gene>
    <name evidence="1" type="ORF">FPL11_04155</name>
</gene>
<dbReference type="Pfam" id="PF11459">
    <property type="entry name" value="AbiEi_3"/>
    <property type="match status" value="1"/>
</dbReference>
<comment type="caution">
    <text evidence="1">The sequence shown here is derived from an EMBL/GenBank/DDBJ whole genome shotgun (WGS) entry which is preliminary data.</text>
</comment>
<accession>A0A557RJF1</accession>
<protein>
    <submittedName>
        <fullName evidence="1">Uncharacterized protein</fullName>
    </submittedName>
</protein>
<dbReference type="Proteomes" id="UP000316688">
    <property type="component" value="Unassembled WGS sequence"/>
</dbReference>
<evidence type="ECO:0000313" key="1">
    <source>
        <dbReference type="EMBL" id="TVO65285.1"/>
    </source>
</evidence>
<proteinExistence type="predicted"/>
<keyword evidence="2" id="KW-1185">Reference proteome</keyword>
<dbReference type="InterPro" id="IPR021561">
    <property type="entry name" value="AbiEi_3"/>
</dbReference>
<sequence>MPFMMRVKRPRGTGWRRMPAALADEAPGRSVILGLTGPVVQTRETFHDVDMIVEGLVNLSRRRLQPLLAQARIVKVKRLFLYFADRHRHQWAAHLNPDRITLGKGKRALAKGGRLDRKYNITIPEDMDAIW</sequence>